<dbReference type="EMBL" id="UYRU01104376">
    <property type="protein sequence ID" value="VDN42344.1"/>
    <property type="molecule type" value="Genomic_DNA"/>
</dbReference>
<evidence type="ECO:0000259" key="1">
    <source>
        <dbReference type="Pfam" id="PF04991"/>
    </source>
</evidence>
<reference evidence="2 3" key="1">
    <citation type="submission" date="2018-11" db="EMBL/GenBank/DDBJ databases">
        <authorList>
            <consortium name="Pathogen Informatics"/>
        </authorList>
    </citation>
    <scope>NUCLEOTIDE SEQUENCE [LARGE SCALE GENOMIC DNA]</scope>
</reference>
<organism evidence="2 3">
    <name type="scientific">Dibothriocephalus latus</name>
    <name type="common">Fish tapeworm</name>
    <name type="synonym">Diphyllobothrium latum</name>
    <dbReference type="NCBI Taxonomy" id="60516"/>
    <lineage>
        <taxon>Eukaryota</taxon>
        <taxon>Metazoa</taxon>
        <taxon>Spiralia</taxon>
        <taxon>Lophotrochozoa</taxon>
        <taxon>Platyhelminthes</taxon>
        <taxon>Cestoda</taxon>
        <taxon>Eucestoda</taxon>
        <taxon>Diphyllobothriidea</taxon>
        <taxon>Diphyllobothriidae</taxon>
        <taxon>Dibothriocephalus</taxon>
    </lineage>
</organism>
<gene>
    <name evidence="2" type="ORF">DILT_LOCUS18800</name>
</gene>
<protein>
    <recommendedName>
        <fullName evidence="1">LicD/FKTN/FKRP nucleotidyltransferase domain-containing protein</fullName>
    </recommendedName>
</protein>
<dbReference type="GO" id="GO:0009100">
    <property type="term" value="P:glycoprotein metabolic process"/>
    <property type="evidence" value="ECO:0007669"/>
    <property type="project" value="UniProtKB-ARBA"/>
</dbReference>
<dbReference type="Proteomes" id="UP000281553">
    <property type="component" value="Unassembled WGS sequence"/>
</dbReference>
<dbReference type="Pfam" id="PF04991">
    <property type="entry name" value="LicD"/>
    <property type="match status" value="1"/>
</dbReference>
<dbReference type="OrthoDB" id="419198at2759"/>
<accession>A0A3P7NHX8</accession>
<evidence type="ECO:0000313" key="2">
    <source>
        <dbReference type="EMBL" id="VDN42344.1"/>
    </source>
</evidence>
<dbReference type="AlphaFoldDB" id="A0A3P7NHX8"/>
<dbReference type="InterPro" id="IPR007074">
    <property type="entry name" value="LicD/FKTN/FKRP_NTP_transf"/>
</dbReference>
<proteinExistence type="predicted"/>
<keyword evidence="3" id="KW-1185">Reference proteome</keyword>
<feature type="domain" description="LicD/FKTN/FKRP nucleotidyltransferase" evidence="1">
    <location>
        <begin position="24"/>
        <end position="51"/>
    </location>
</feature>
<sequence>MRLTWKLFDIFVDAMEELGLSDKWMIYAGSLVGSFRHHDITPWDDDLDVLVDFAVRPLMVEKLRTLAPEIIIGEAGLRDKLYTKYIEPSNISQDVEGSRKLSSYDWGWPCVDIRYFLSNSTHFRMFMLHKQ</sequence>
<evidence type="ECO:0000313" key="3">
    <source>
        <dbReference type="Proteomes" id="UP000281553"/>
    </source>
</evidence>
<name>A0A3P7NHX8_DIBLA</name>